<evidence type="ECO:0000256" key="1">
    <source>
        <dbReference type="SAM" id="SignalP"/>
    </source>
</evidence>
<gene>
    <name evidence="2" type="ORF">ATC70_005963</name>
</gene>
<keyword evidence="3" id="KW-1185">Reference proteome</keyword>
<evidence type="ECO:0000313" key="2">
    <source>
        <dbReference type="EMBL" id="KAK4513956.1"/>
    </source>
</evidence>
<accession>A0AAN7DFU8</accession>
<feature type="signal peptide" evidence="1">
    <location>
        <begin position="1"/>
        <end position="20"/>
    </location>
</feature>
<keyword evidence="1" id="KW-0732">Signal</keyword>
<dbReference type="Proteomes" id="UP001304243">
    <property type="component" value="Unassembled WGS sequence"/>
</dbReference>
<evidence type="ECO:0000313" key="3">
    <source>
        <dbReference type="Proteomes" id="UP001304243"/>
    </source>
</evidence>
<name>A0AAN7DFU8_9FUNG</name>
<reference evidence="2 3" key="1">
    <citation type="submission" date="2022-11" db="EMBL/GenBank/DDBJ databases">
        <title>Mucor velutinosus strain NIH1002 WGS.</title>
        <authorList>
            <person name="Subramanian P."/>
            <person name="Mullikin J.C."/>
            <person name="Segre J.A."/>
            <person name="Zelazny A.M."/>
        </authorList>
    </citation>
    <scope>NUCLEOTIDE SEQUENCE [LARGE SCALE GENOMIC DNA]</scope>
    <source>
        <strain evidence="2 3">NIH1002</strain>
    </source>
</reference>
<proteinExistence type="predicted"/>
<dbReference type="GeneID" id="89949649"/>
<comment type="caution">
    <text evidence="2">The sequence shown here is derived from an EMBL/GenBank/DDBJ whole genome shotgun (WGS) entry which is preliminary data.</text>
</comment>
<sequence length="107" mass="11966">MKYSAIFIIFSANFILYAQSQYHPSPCQVGQDTYVDQKVGEYLSICDSDGTSMLPSNATAKLSNAGVLTEEVKDSQRERMALLNVALKGSAYIGWHRVYADYSPHRH</sequence>
<dbReference type="EMBL" id="JASEJX010000016">
    <property type="protein sequence ID" value="KAK4513956.1"/>
    <property type="molecule type" value="Genomic_DNA"/>
</dbReference>
<dbReference type="AlphaFoldDB" id="A0AAN7DFU8"/>
<protein>
    <submittedName>
        <fullName evidence="2">Alpha-galactosidase</fullName>
    </submittedName>
</protein>
<organism evidence="2 3">
    <name type="scientific">Mucor velutinosus</name>
    <dbReference type="NCBI Taxonomy" id="708070"/>
    <lineage>
        <taxon>Eukaryota</taxon>
        <taxon>Fungi</taxon>
        <taxon>Fungi incertae sedis</taxon>
        <taxon>Mucoromycota</taxon>
        <taxon>Mucoromycotina</taxon>
        <taxon>Mucoromycetes</taxon>
        <taxon>Mucorales</taxon>
        <taxon>Mucorineae</taxon>
        <taxon>Mucoraceae</taxon>
        <taxon>Mucor</taxon>
    </lineage>
</organism>
<dbReference type="RefSeq" id="XP_064680622.1">
    <property type="nucleotide sequence ID" value="XM_064825245.1"/>
</dbReference>
<feature type="chain" id="PRO_5043017844" evidence="1">
    <location>
        <begin position="21"/>
        <end position="107"/>
    </location>
</feature>